<feature type="region of interest" description="Disordered" evidence="1">
    <location>
        <begin position="28"/>
        <end position="95"/>
    </location>
</feature>
<feature type="transmembrane region" description="Helical" evidence="2">
    <location>
        <begin position="293"/>
        <end position="314"/>
    </location>
</feature>
<feature type="transmembrane region" description="Helical" evidence="2">
    <location>
        <begin position="525"/>
        <end position="543"/>
    </location>
</feature>
<keyword evidence="2" id="KW-1133">Transmembrane helix</keyword>
<feature type="transmembrane region" description="Helical" evidence="2">
    <location>
        <begin position="131"/>
        <end position="152"/>
    </location>
</feature>
<feature type="transmembrane region" description="Helical" evidence="2">
    <location>
        <begin position="355"/>
        <end position="373"/>
    </location>
</feature>
<feature type="transmembrane region" description="Helical" evidence="2">
    <location>
        <begin position="326"/>
        <end position="343"/>
    </location>
</feature>
<keyword evidence="2" id="KW-0812">Transmembrane</keyword>
<feature type="transmembrane region" description="Helical" evidence="2">
    <location>
        <begin position="385"/>
        <end position="402"/>
    </location>
</feature>
<dbReference type="EMBL" id="FNPB01000007">
    <property type="protein sequence ID" value="SDY14844.1"/>
    <property type="molecule type" value="Genomic_DNA"/>
</dbReference>
<feature type="transmembrane region" description="Helical" evidence="2">
    <location>
        <begin position="580"/>
        <end position="597"/>
    </location>
</feature>
<evidence type="ECO:0000313" key="4">
    <source>
        <dbReference type="Proteomes" id="UP000199170"/>
    </source>
</evidence>
<evidence type="ECO:0000256" key="2">
    <source>
        <dbReference type="SAM" id="Phobius"/>
    </source>
</evidence>
<feature type="transmembrane region" description="Helical" evidence="2">
    <location>
        <begin position="245"/>
        <end position="264"/>
    </location>
</feature>
<dbReference type="Proteomes" id="UP000199170">
    <property type="component" value="Unassembled WGS sequence"/>
</dbReference>
<dbReference type="RefSeq" id="WP_089767396.1">
    <property type="nucleotide sequence ID" value="NZ_FNPB01000007.1"/>
</dbReference>
<feature type="transmembrane region" description="Helical" evidence="2">
    <location>
        <begin position="499"/>
        <end position="519"/>
    </location>
</feature>
<feature type="transmembrane region" description="Helical" evidence="2">
    <location>
        <begin position="550"/>
        <end position="568"/>
    </location>
</feature>
<dbReference type="STRING" id="660517.SAMN04487946_10781"/>
<sequence length="611" mass="64816">MTDDDDLRAEVRELRSEVDALQHRLGRLESILDGDTLPEEQRTQEGESDRTHTREQQGSDPAPSSTPSQETRRSDHASADASSDAGNVRETDDDRQNWERDIGTKWLGRVGSVALVLGIVFFIRVAIEAGILGPLGRVVAGTVAGTALLAGGRYAARRRGYRRWGRITAGTGLAIAFFSVYAAYGFQSYRTAIGTPLWAVLVALTILIGTTVVVSVFDGDPLVAGEAFLLGYATAYLGLDAGSFVVTPAYALLLTLGLVVIATIRPWSRHVTASVPLTYGLVIAWVADFDPGWGVVAGVTVAVFASYVAGSVVLRRSSRTDAWHRRLLQALTPLNAGVAAALLEWTAREWRPELPVEGVAVAVIALALGGVYATTSHQSVSRDDVAGAAAVVFLGVSVVLALETFAATVGLLAITCGAVAVTRYGDGDAPRWGAHLVAVGTVGKLLAIDARALSGLSLADPLATATGRPAAFLLVIAVFYGLARWFRGDVLTLPRRDDSIRLAVPYLLTATALTVVGLGLELSGFGLSVAWATFGAVLFGAGLRTETRLFRLQGVTVFGVTTAKVFLFDTQGLDTIARTISFLVLGSLLLAASYAYARWQGDRPLDRFTET</sequence>
<feature type="transmembrane region" description="Helical" evidence="2">
    <location>
        <begin position="271"/>
        <end position="287"/>
    </location>
</feature>
<feature type="transmembrane region" description="Helical" evidence="2">
    <location>
        <begin position="470"/>
        <end position="487"/>
    </location>
</feature>
<accession>A0A1H3HJ76</accession>
<dbReference type="InterPro" id="IPR019286">
    <property type="entry name" value="DUF2339_TM"/>
</dbReference>
<feature type="transmembrane region" description="Helical" evidence="2">
    <location>
        <begin position="106"/>
        <end position="125"/>
    </location>
</feature>
<dbReference type="AlphaFoldDB" id="A0A1H3HJ76"/>
<feature type="transmembrane region" description="Helical" evidence="2">
    <location>
        <begin position="164"/>
        <end position="184"/>
    </location>
</feature>
<feature type="compositionally biased region" description="Polar residues" evidence="1">
    <location>
        <begin position="58"/>
        <end position="69"/>
    </location>
</feature>
<name>A0A1H3HJ76_9EURY</name>
<keyword evidence="2" id="KW-0472">Membrane</keyword>
<evidence type="ECO:0000313" key="3">
    <source>
        <dbReference type="EMBL" id="SDY14844.1"/>
    </source>
</evidence>
<feature type="transmembrane region" description="Helical" evidence="2">
    <location>
        <begin position="222"/>
        <end position="239"/>
    </location>
</feature>
<keyword evidence="4" id="KW-1185">Reference proteome</keyword>
<dbReference type="PANTHER" id="PTHR38434">
    <property type="entry name" value="BLL2549 PROTEIN"/>
    <property type="match status" value="1"/>
</dbReference>
<organism evidence="3 4">
    <name type="scientific">Halobellus clavatus</name>
    <dbReference type="NCBI Taxonomy" id="660517"/>
    <lineage>
        <taxon>Archaea</taxon>
        <taxon>Methanobacteriati</taxon>
        <taxon>Methanobacteriota</taxon>
        <taxon>Stenosarchaea group</taxon>
        <taxon>Halobacteria</taxon>
        <taxon>Halobacteriales</taxon>
        <taxon>Haloferacaceae</taxon>
        <taxon>Halobellus</taxon>
    </lineage>
</organism>
<dbReference type="OrthoDB" id="222435at2157"/>
<gene>
    <name evidence="3" type="ORF">SAMN04487946_10781</name>
</gene>
<dbReference type="Pfam" id="PF10101">
    <property type="entry name" value="DUF2339"/>
    <property type="match status" value="1"/>
</dbReference>
<feature type="compositionally biased region" description="Basic and acidic residues" evidence="1">
    <location>
        <begin position="39"/>
        <end position="57"/>
    </location>
</feature>
<feature type="transmembrane region" description="Helical" evidence="2">
    <location>
        <begin position="196"/>
        <end position="217"/>
    </location>
</feature>
<reference evidence="4" key="1">
    <citation type="submission" date="2016-10" db="EMBL/GenBank/DDBJ databases">
        <authorList>
            <person name="Varghese N."/>
            <person name="Submissions S."/>
        </authorList>
    </citation>
    <scope>NUCLEOTIDE SEQUENCE [LARGE SCALE GENOMIC DNA]</scope>
    <source>
        <strain evidence="4">CGMCC 1.10118</strain>
    </source>
</reference>
<dbReference type="PANTHER" id="PTHR38434:SF1">
    <property type="entry name" value="BLL2549 PROTEIN"/>
    <property type="match status" value="1"/>
</dbReference>
<evidence type="ECO:0000256" key="1">
    <source>
        <dbReference type="SAM" id="MobiDB-lite"/>
    </source>
</evidence>
<protein>
    <submittedName>
        <fullName evidence="3">Predicted membrane protein</fullName>
    </submittedName>
</protein>
<proteinExistence type="predicted"/>